<dbReference type="InterPro" id="IPR002575">
    <property type="entry name" value="Aminoglycoside_PTrfase"/>
</dbReference>
<accession>A0A1V5MJG0</accession>
<sequence>MKPPLQAVCAEFGLGAPGGAVRLAGTRNLNYRLRTERGDWLLRRRYAGYNQPVRLAFDGAAARFLAGAGLPVAPPLPARSGADAWSRSGALWQVYRFLPGRHLVDGDPADAAALGRALAGWHRLGRSFPKHFEKLGTWGETDPLELKAVLDRLQTETPGIEKALEPYRRLLAAAVREMAAGGQTLTLVHGDLQPGNILVSGGAVSGFLDLDWCGRRPRLYDLAFVFLFCCAGHDRPLAGGDIWMLTQPPRWRRPAFESFAAAYFPAAGRLTAAEAAELPARVRLAWCHTRLHGALKVARGRRRDFLGREGWSDPPGDIYNLFARGSD</sequence>
<dbReference type="Proteomes" id="UP000485484">
    <property type="component" value="Unassembled WGS sequence"/>
</dbReference>
<dbReference type="GO" id="GO:0016301">
    <property type="term" value="F:kinase activity"/>
    <property type="evidence" value="ECO:0007669"/>
    <property type="project" value="UniProtKB-KW"/>
</dbReference>
<dbReference type="Gene3D" id="3.30.200.20">
    <property type="entry name" value="Phosphorylase Kinase, domain 1"/>
    <property type="match status" value="1"/>
</dbReference>
<dbReference type="PANTHER" id="PTHR21310">
    <property type="entry name" value="AMINOGLYCOSIDE PHOSPHOTRANSFERASE-RELATED-RELATED"/>
    <property type="match status" value="1"/>
</dbReference>
<reference evidence="2" key="1">
    <citation type="submission" date="2017-02" db="EMBL/GenBank/DDBJ databases">
        <title>Delving into the versatile metabolic prowess of the omnipresent phylum Bacteroidetes.</title>
        <authorList>
            <person name="Nobu M.K."/>
            <person name="Mei R."/>
            <person name="Narihiro T."/>
            <person name="Kuroda K."/>
            <person name="Liu W.-T."/>
        </authorList>
    </citation>
    <scope>NUCLEOTIDE SEQUENCE</scope>
    <source>
        <strain evidence="2">ADurb.Bin417</strain>
    </source>
</reference>
<name>A0A1V5MJG0_UNCT6</name>
<keyword evidence="2" id="KW-0418">Kinase</keyword>
<organism evidence="2">
    <name type="scientific">candidate division TA06 bacterium ADurb.Bin417</name>
    <dbReference type="NCBI Taxonomy" id="1852828"/>
    <lineage>
        <taxon>Bacteria</taxon>
        <taxon>Bacteria division TA06</taxon>
    </lineage>
</organism>
<comment type="caution">
    <text evidence="2">The sequence shown here is derived from an EMBL/GenBank/DDBJ whole genome shotgun (WGS) entry which is preliminary data.</text>
</comment>
<evidence type="ECO:0000259" key="1">
    <source>
        <dbReference type="Pfam" id="PF01636"/>
    </source>
</evidence>
<gene>
    <name evidence="2" type="ORF">BWY73_00373</name>
</gene>
<feature type="domain" description="Aminoglycoside phosphotransferase" evidence="1">
    <location>
        <begin position="24"/>
        <end position="239"/>
    </location>
</feature>
<protein>
    <submittedName>
        <fullName evidence="2">Homoserine kinase</fullName>
    </submittedName>
</protein>
<keyword evidence="2" id="KW-0808">Transferase</keyword>
<dbReference type="InterPro" id="IPR051678">
    <property type="entry name" value="AGP_Transferase"/>
</dbReference>
<dbReference type="InterPro" id="IPR011009">
    <property type="entry name" value="Kinase-like_dom_sf"/>
</dbReference>
<evidence type="ECO:0000313" key="2">
    <source>
        <dbReference type="EMBL" id="OPZ93339.1"/>
    </source>
</evidence>
<dbReference type="AlphaFoldDB" id="A0A1V5MJG0"/>
<dbReference type="EMBL" id="MWAK01000029">
    <property type="protein sequence ID" value="OPZ93339.1"/>
    <property type="molecule type" value="Genomic_DNA"/>
</dbReference>
<proteinExistence type="predicted"/>
<dbReference type="Pfam" id="PF01636">
    <property type="entry name" value="APH"/>
    <property type="match status" value="1"/>
</dbReference>
<dbReference type="Gene3D" id="3.90.1200.10">
    <property type="match status" value="1"/>
</dbReference>
<dbReference type="SUPFAM" id="SSF56112">
    <property type="entry name" value="Protein kinase-like (PK-like)"/>
    <property type="match status" value="1"/>
</dbReference>